<organism evidence="6 7">
    <name type="scientific">Saccharolobus shibatae (strain ATCC 51178 / DSM 5389 / JCM 8931 / NBRC 15437 / B12)</name>
    <name type="common">Sulfolobus shibatae</name>
    <dbReference type="NCBI Taxonomy" id="523848"/>
    <lineage>
        <taxon>Archaea</taxon>
        <taxon>Thermoproteota</taxon>
        <taxon>Thermoprotei</taxon>
        <taxon>Sulfolobales</taxon>
        <taxon>Sulfolobaceae</taxon>
        <taxon>Saccharolobus</taxon>
    </lineage>
</organism>
<dbReference type="SUPFAM" id="SSF54909">
    <property type="entry name" value="Dimeric alpha+beta barrel"/>
    <property type="match status" value="1"/>
</dbReference>
<name>A0A8F5GSU5_SACSH</name>
<dbReference type="GO" id="GO:0043565">
    <property type="term" value="F:sequence-specific DNA binding"/>
    <property type="evidence" value="ECO:0007669"/>
    <property type="project" value="InterPro"/>
</dbReference>
<dbReference type="PANTHER" id="PTHR43413">
    <property type="entry name" value="TRANSCRIPTIONAL REGULATOR, ASNC FAMILY"/>
    <property type="match status" value="1"/>
</dbReference>
<dbReference type="InterPro" id="IPR036390">
    <property type="entry name" value="WH_DNA-bd_sf"/>
</dbReference>
<evidence type="ECO:0000313" key="7">
    <source>
        <dbReference type="Proteomes" id="UP000694018"/>
    </source>
</evidence>
<dbReference type="RefSeq" id="WP_012710322.1">
    <property type="nucleotide sequence ID" value="NZ_CP077717.1"/>
</dbReference>
<dbReference type="PRINTS" id="PR00033">
    <property type="entry name" value="HTHASNC"/>
</dbReference>
<dbReference type="Pfam" id="PF13404">
    <property type="entry name" value="HTH_AsnC-type"/>
    <property type="match status" value="1"/>
</dbReference>
<dbReference type="InterPro" id="IPR019887">
    <property type="entry name" value="Tscrpt_reg_AsnC/Lrp_C"/>
</dbReference>
<dbReference type="InterPro" id="IPR011991">
    <property type="entry name" value="ArsR-like_HTH"/>
</dbReference>
<dbReference type="InterPro" id="IPR050684">
    <property type="entry name" value="HTH-Siroheme_Decarb"/>
</dbReference>
<dbReference type="EMBL" id="CP077717">
    <property type="protein sequence ID" value="QXJ28273.1"/>
    <property type="molecule type" value="Genomic_DNA"/>
</dbReference>
<dbReference type="GeneID" id="15296626"/>
<protein>
    <submittedName>
        <fullName evidence="6">Transcriptional regulator</fullName>
    </submittedName>
</protein>
<feature type="domain" description="HTH asnC-type" evidence="5">
    <location>
        <begin position="8"/>
        <end position="69"/>
    </location>
</feature>
<comment type="pathway">
    <text evidence="4">Amino-acid biosynthesis.</text>
</comment>
<evidence type="ECO:0000256" key="1">
    <source>
        <dbReference type="ARBA" id="ARBA00023015"/>
    </source>
</evidence>
<dbReference type="InterPro" id="IPR019888">
    <property type="entry name" value="Tscrpt_reg_AsnC-like"/>
</dbReference>
<dbReference type="CDD" id="cd00090">
    <property type="entry name" value="HTH_ARSR"/>
    <property type="match status" value="1"/>
</dbReference>
<evidence type="ECO:0000256" key="2">
    <source>
        <dbReference type="ARBA" id="ARBA00023125"/>
    </source>
</evidence>
<dbReference type="OrthoDB" id="14763at2157"/>
<gene>
    <name evidence="6" type="ORF">J5U23_01142</name>
</gene>
<dbReference type="SUPFAM" id="SSF46785">
    <property type="entry name" value="Winged helix' DNA-binding domain"/>
    <property type="match status" value="1"/>
</dbReference>
<dbReference type="InterPro" id="IPR036388">
    <property type="entry name" value="WH-like_DNA-bd_sf"/>
</dbReference>
<evidence type="ECO:0000256" key="4">
    <source>
        <dbReference type="ARBA" id="ARBA00029440"/>
    </source>
</evidence>
<evidence type="ECO:0000313" key="6">
    <source>
        <dbReference type="EMBL" id="QXJ28273.1"/>
    </source>
</evidence>
<keyword evidence="1" id="KW-0805">Transcription regulation</keyword>
<dbReference type="PROSITE" id="PS50956">
    <property type="entry name" value="HTH_ASNC_2"/>
    <property type="match status" value="1"/>
</dbReference>
<dbReference type="InterPro" id="IPR011008">
    <property type="entry name" value="Dimeric_a/b-barrel"/>
</dbReference>
<reference evidence="6" key="1">
    <citation type="journal article" date="2021" name="Environ. Microbiol.">
        <title>New insights into the diversity and evolution of the archaeal mobilome from three complete genomes of Saccharolobus shibatae.</title>
        <authorList>
            <person name="Medvedeva S."/>
            <person name="Brandt D."/>
            <person name="Cvirkaite-Krupovic V."/>
            <person name="Liu Y."/>
            <person name="Severinov K."/>
            <person name="Ishino S."/>
            <person name="Ishino Y."/>
            <person name="Prangishvili D."/>
            <person name="Kalinowski J."/>
            <person name="Krupovic M."/>
        </authorList>
    </citation>
    <scope>NUCLEOTIDE SEQUENCE</scope>
    <source>
        <strain evidence="6">B12</strain>
    </source>
</reference>
<keyword evidence="3" id="KW-0804">Transcription</keyword>
<dbReference type="SMART" id="SM00344">
    <property type="entry name" value="HTH_ASNC"/>
    <property type="match status" value="1"/>
</dbReference>
<accession>A0A8F5GSU5</accession>
<dbReference type="AlphaFoldDB" id="A0A8F5GSU5"/>
<dbReference type="PANTHER" id="PTHR43413:SF8">
    <property type="entry name" value="HTH-TYPE TRANSCRIPTIONAL REGULATOR PTR1"/>
    <property type="match status" value="1"/>
</dbReference>
<sequence>MNSSFYYLDDIDKKILNILQQDSRIPFSRLAKMLNLSEATIYVRIKRLKENGVIRGFYTEIDFDKIGLSVVAFILIKADPKKYDNILKQLVEMKEIYEIYDVTGEYYAVLKVRVPTREDLAKVLDKIGNMDGVTSTYTMLVLRSIKDKKELDL</sequence>
<dbReference type="InterPro" id="IPR000485">
    <property type="entry name" value="AsnC-type_HTH_dom"/>
</dbReference>
<evidence type="ECO:0000259" key="5">
    <source>
        <dbReference type="PROSITE" id="PS50956"/>
    </source>
</evidence>
<proteinExistence type="predicted"/>
<dbReference type="Gene3D" id="1.10.10.10">
    <property type="entry name" value="Winged helix-like DNA-binding domain superfamily/Winged helix DNA-binding domain"/>
    <property type="match status" value="1"/>
</dbReference>
<dbReference type="KEGG" id="sshi:J5U23_01142"/>
<dbReference type="Gene3D" id="3.30.70.920">
    <property type="match status" value="1"/>
</dbReference>
<dbReference type="Proteomes" id="UP000694018">
    <property type="component" value="Chromosome"/>
</dbReference>
<keyword evidence="2" id="KW-0238">DNA-binding</keyword>
<evidence type="ECO:0000256" key="3">
    <source>
        <dbReference type="ARBA" id="ARBA00023163"/>
    </source>
</evidence>
<dbReference type="Pfam" id="PF01037">
    <property type="entry name" value="AsnC_trans_reg"/>
    <property type="match status" value="1"/>
</dbReference>